<protein>
    <submittedName>
        <fullName evidence="1">Uncharacterized protein</fullName>
    </submittedName>
</protein>
<organism evidence="1">
    <name type="scientific">marine metagenome</name>
    <dbReference type="NCBI Taxonomy" id="408172"/>
    <lineage>
        <taxon>unclassified sequences</taxon>
        <taxon>metagenomes</taxon>
        <taxon>ecological metagenomes</taxon>
    </lineage>
</organism>
<feature type="non-terminal residue" evidence="1">
    <location>
        <position position="44"/>
    </location>
</feature>
<accession>A0A382R250</accession>
<dbReference type="AlphaFoldDB" id="A0A382R250"/>
<gene>
    <name evidence="1" type="ORF">METZ01_LOCUS344683</name>
</gene>
<dbReference type="EMBL" id="UINC01118595">
    <property type="protein sequence ID" value="SVC91829.1"/>
    <property type="molecule type" value="Genomic_DNA"/>
</dbReference>
<evidence type="ECO:0000313" key="1">
    <source>
        <dbReference type="EMBL" id="SVC91829.1"/>
    </source>
</evidence>
<name>A0A382R250_9ZZZZ</name>
<proteinExistence type="predicted"/>
<sequence>MLTKKESKIQRFIIGKLIKYNKALNVQKISEESRLFEDGIIDSI</sequence>
<reference evidence="1" key="1">
    <citation type="submission" date="2018-05" db="EMBL/GenBank/DDBJ databases">
        <authorList>
            <person name="Lanie J.A."/>
            <person name="Ng W.-L."/>
            <person name="Kazmierczak K.M."/>
            <person name="Andrzejewski T.M."/>
            <person name="Davidsen T.M."/>
            <person name="Wayne K.J."/>
            <person name="Tettelin H."/>
            <person name="Glass J.I."/>
            <person name="Rusch D."/>
            <person name="Podicherti R."/>
            <person name="Tsui H.-C.T."/>
            <person name="Winkler M.E."/>
        </authorList>
    </citation>
    <scope>NUCLEOTIDE SEQUENCE</scope>
</reference>